<evidence type="ECO:0000256" key="11">
    <source>
        <dbReference type="RuleBase" id="RU004349"/>
    </source>
</evidence>
<dbReference type="FunFam" id="1.10.3370.10:FF:000001">
    <property type="entry name" value="Preprotein translocase subunit SecY"/>
    <property type="match status" value="1"/>
</dbReference>
<dbReference type="Pfam" id="PF00344">
    <property type="entry name" value="SecY"/>
    <property type="match status" value="1"/>
</dbReference>
<keyword evidence="13" id="KW-1185">Reference proteome</keyword>
<evidence type="ECO:0000256" key="7">
    <source>
        <dbReference type="ARBA" id="ARBA00023010"/>
    </source>
</evidence>
<evidence type="ECO:0000256" key="10">
    <source>
        <dbReference type="HAMAP-Rule" id="MF_01465"/>
    </source>
</evidence>
<feature type="transmembrane region" description="Helical" evidence="10">
    <location>
        <begin position="180"/>
        <end position="201"/>
    </location>
</feature>
<evidence type="ECO:0000256" key="1">
    <source>
        <dbReference type="ARBA" id="ARBA00004141"/>
    </source>
</evidence>
<comment type="function">
    <text evidence="10">The central subunit of the protein translocation channel SecYEG. Consists of two halves formed by TMs 1-5 and 6-10. These two domains form a lateral gate at the front which open onto the bilayer between TMs 2 and 7, and are clamped together by SecE at the back. The channel is closed by both a pore ring composed of hydrophobic SecY resides and a short helix (helix 2A) on the extracellular side of the membrane which forms a plug. The plug probably moves laterally to allow the channel to open. The ring and the pore may move independently.</text>
</comment>
<dbReference type="PANTHER" id="PTHR10906">
    <property type="entry name" value="SECY/SEC61-ALPHA FAMILY MEMBER"/>
    <property type="match status" value="1"/>
</dbReference>
<dbReference type="AlphaFoldDB" id="F2JSH2"/>
<dbReference type="PIRSF" id="PIRSF004557">
    <property type="entry name" value="SecY"/>
    <property type="match status" value="1"/>
</dbReference>
<keyword evidence="8 10" id="KW-0472">Membrane</keyword>
<keyword evidence="6 10" id="KW-1133">Transmembrane helix</keyword>
<dbReference type="PRINTS" id="PR00303">
    <property type="entry name" value="SECYTRNLCASE"/>
</dbReference>
<feature type="transmembrane region" description="Helical" evidence="10">
    <location>
        <begin position="264"/>
        <end position="288"/>
    </location>
</feature>
<reference evidence="12 13" key="1">
    <citation type="journal article" date="2011" name="J. Bacteriol.">
        <title>Complete genome sequence of the cellulose-degrading bacterium Cellulosilyticum lentocellum.</title>
        <authorList>
            <consortium name="US DOE Joint Genome Institute"/>
            <person name="Miller D.A."/>
            <person name="Suen G."/>
            <person name="Bruce D."/>
            <person name="Copeland A."/>
            <person name="Cheng J.F."/>
            <person name="Detter C."/>
            <person name="Goodwin L.A."/>
            <person name="Han C.S."/>
            <person name="Hauser L.J."/>
            <person name="Land M.L."/>
            <person name="Lapidus A."/>
            <person name="Lucas S."/>
            <person name="Meincke L."/>
            <person name="Pitluck S."/>
            <person name="Tapia R."/>
            <person name="Teshima H."/>
            <person name="Woyke T."/>
            <person name="Fox B.G."/>
            <person name="Angert E.R."/>
            <person name="Currie C.R."/>
        </authorList>
    </citation>
    <scope>NUCLEOTIDE SEQUENCE [LARGE SCALE GENOMIC DNA]</scope>
    <source>
        <strain evidence="13">ATCC 49066 / DSM 5427 / NCIMB 11756 / RHM5</strain>
    </source>
</reference>
<keyword evidence="5 10" id="KW-0653">Protein transport</keyword>
<dbReference type="GO" id="GO:0005886">
    <property type="term" value="C:plasma membrane"/>
    <property type="evidence" value="ECO:0007669"/>
    <property type="project" value="UniProtKB-SubCell"/>
</dbReference>
<feature type="transmembrane region" description="Helical" evidence="10">
    <location>
        <begin position="388"/>
        <end position="406"/>
    </location>
</feature>
<dbReference type="HOGENOM" id="CLU_030313_0_0_9"/>
<dbReference type="GO" id="GO:0006605">
    <property type="term" value="P:protein targeting"/>
    <property type="evidence" value="ECO:0007669"/>
    <property type="project" value="UniProtKB-UniRule"/>
</dbReference>
<organism evidence="12 13">
    <name type="scientific">Cellulosilyticum lentocellum (strain ATCC 49066 / DSM 5427 / NCIMB 11756 / RHM5)</name>
    <name type="common">Clostridium lentocellum</name>
    <dbReference type="NCBI Taxonomy" id="642492"/>
    <lineage>
        <taxon>Bacteria</taxon>
        <taxon>Bacillati</taxon>
        <taxon>Bacillota</taxon>
        <taxon>Clostridia</taxon>
        <taxon>Lachnospirales</taxon>
        <taxon>Cellulosilyticaceae</taxon>
        <taxon>Cellulosilyticum</taxon>
    </lineage>
</organism>
<comment type="subcellular location">
    <subcellularLocation>
        <location evidence="10">Cell membrane</location>
        <topology evidence="10">Multi-pass membrane protein</topology>
    </subcellularLocation>
    <subcellularLocation>
        <location evidence="1">Membrane</location>
        <topology evidence="1">Multi-pass membrane protein</topology>
    </subcellularLocation>
</comment>
<evidence type="ECO:0000256" key="8">
    <source>
        <dbReference type="ARBA" id="ARBA00023136"/>
    </source>
</evidence>
<feature type="transmembrane region" description="Helical" evidence="10">
    <location>
        <begin position="20"/>
        <end position="38"/>
    </location>
</feature>
<dbReference type="SUPFAM" id="SSF103491">
    <property type="entry name" value="Preprotein translocase SecY subunit"/>
    <property type="match status" value="1"/>
</dbReference>
<dbReference type="GO" id="GO:0043952">
    <property type="term" value="P:protein transport by the Sec complex"/>
    <property type="evidence" value="ECO:0007669"/>
    <property type="project" value="UniProtKB-UniRule"/>
</dbReference>
<evidence type="ECO:0000313" key="13">
    <source>
        <dbReference type="Proteomes" id="UP000008467"/>
    </source>
</evidence>
<evidence type="ECO:0000256" key="2">
    <source>
        <dbReference type="ARBA" id="ARBA00005751"/>
    </source>
</evidence>
<dbReference type="InterPro" id="IPR023201">
    <property type="entry name" value="SecY_dom_sf"/>
</dbReference>
<evidence type="ECO:0000256" key="6">
    <source>
        <dbReference type="ARBA" id="ARBA00022989"/>
    </source>
</evidence>
<accession>F2JSH2</accession>
<evidence type="ECO:0000256" key="3">
    <source>
        <dbReference type="ARBA" id="ARBA00022448"/>
    </source>
</evidence>
<evidence type="ECO:0000256" key="5">
    <source>
        <dbReference type="ARBA" id="ARBA00022927"/>
    </source>
</evidence>
<feature type="transmembrane region" description="Helical" evidence="10">
    <location>
        <begin position="118"/>
        <end position="135"/>
    </location>
</feature>
<dbReference type="NCBIfam" id="TIGR00967">
    <property type="entry name" value="3a0501s007"/>
    <property type="match status" value="1"/>
</dbReference>
<sequence length="422" mass="46608">MDLFKTLRNAWKVPELRNKLIYTLWMFLFIRIGVSITVPGVDRAALAAANAANANSGFVNQFMSMITGGANQDLALFALGVGPYITASIIMQLLQVAISKLEELAKEGEEGRKKINKYTRYVTLGLAVVQSWAMVLTNRNVLVDDSIWTFLLVMIAFIAGSMLVMWIGEQITSKGVGNGMSLYIFIGIIYSLPTNFAGIFVLNKDRIYIPIIVLIAFIALVGFTVLMAQGERRVSVQYAKRMAGRKVYGGQSQYIPVKVNLGGVLPIIFAMSIMNFPQIIINLVGAQVSENWQTVLNWLNWTNPVGSVIYIILIFAFAFFYSTIAFNPMEIASNMKKSGGFVPGIRPGKPTSDYLAALGTRITLLGAIFLVILAIMPLAFNYLFKVDVAFSGTSLLIVVGVVLETLKQIESQMLMRHYKGFL</sequence>
<dbReference type="KEGG" id="cle:Clole_3526"/>
<dbReference type="eggNOG" id="COG0201">
    <property type="taxonomic scope" value="Bacteria"/>
</dbReference>
<feature type="transmembrane region" description="Helical" evidence="10">
    <location>
        <begin position="362"/>
        <end position="382"/>
    </location>
</feature>
<comment type="similarity">
    <text evidence="2 10 11">Belongs to the SecY/SEC61-alpha family.</text>
</comment>
<dbReference type="GO" id="GO:0065002">
    <property type="term" value="P:intracellular protein transmembrane transport"/>
    <property type="evidence" value="ECO:0007669"/>
    <property type="project" value="UniProtKB-UniRule"/>
</dbReference>
<dbReference type="STRING" id="642492.Clole_3526"/>
<dbReference type="HAMAP" id="MF_01465">
    <property type="entry name" value="SecY"/>
    <property type="match status" value="1"/>
</dbReference>
<feature type="transmembrane region" description="Helical" evidence="10">
    <location>
        <begin position="147"/>
        <end position="168"/>
    </location>
</feature>
<evidence type="ECO:0000256" key="4">
    <source>
        <dbReference type="ARBA" id="ARBA00022692"/>
    </source>
</evidence>
<dbReference type="Gene3D" id="1.10.3370.10">
    <property type="entry name" value="SecY subunit domain"/>
    <property type="match status" value="1"/>
</dbReference>
<dbReference type="InterPro" id="IPR002208">
    <property type="entry name" value="SecY/SEC61-alpha"/>
</dbReference>
<proteinExistence type="inferred from homology"/>
<dbReference type="EMBL" id="CP002582">
    <property type="protein sequence ID" value="ADZ85210.1"/>
    <property type="molecule type" value="Genomic_DNA"/>
</dbReference>
<feature type="transmembrane region" description="Helical" evidence="10">
    <location>
        <begin position="74"/>
        <end position="98"/>
    </location>
</feature>
<name>F2JSH2_CELLD</name>
<keyword evidence="10" id="KW-1003">Cell membrane</keyword>
<dbReference type="InterPro" id="IPR026593">
    <property type="entry name" value="SecY"/>
</dbReference>
<evidence type="ECO:0000256" key="9">
    <source>
        <dbReference type="ARBA" id="ARBA00039733"/>
    </source>
</evidence>
<dbReference type="RefSeq" id="WP_013658486.1">
    <property type="nucleotide sequence ID" value="NC_015275.1"/>
</dbReference>
<keyword evidence="7 10" id="KW-0811">Translocation</keyword>
<feature type="transmembrane region" description="Helical" evidence="10">
    <location>
        <begin position="207"/>
        <end position="228"/>
    </location>
</feature>
<protein>
    <recommendedName>
        <fullName evidence="9 10">Protein translocase subunit SecY</fullName>
    </recommendedName>
</protein>
<dbReference type="Proteomes" id="UP000008467">
    <property type="component" value="Chromosome"/>
</dbReference>
<keyword evidence="3 10" id="KW-0813">Transport</keyword>
<evidence type="ECO:0000313" key="12">
    <source>
        <dbReference type="EMBL" id="ADZ85210.1"/>
    </source>
</evidence>
<feature type="transmembrane region" description="Helical" evidence="10">
    <location>
        <begin position="308"/>
        <end position="327"/>
    </location>
</feature>
<comment type="subunit">
    <text evidence="10">Component of the Sec protein translocase complex. Heterotrimer consisting of SecY, SecE and SecG subunits. The heterotrimers can form oligomers, although 1 heterotrimer is thought to be able to translocate proteins. Interacts with the ribosome. Interacts with SecDF, and other proteins may be involved. Interacts with SecA.</text>
</comment>
<keyword evidence="4 10" id="KW-0812">Transmembrane</keyword>
<gene>
    <name evidence="10" type="primary">secY</name>
    <name evidence="12" type="ordered locus">Clole_3526</name>
</gene>